<dbReference type="GO" id="GO:0004573">
    <property type="term" value="F:Glc3Man9GlcNAc2 oligosaccharide glucosidase activity"/>
    <property type="evidence" value="ECO:0007669"/>
    <property type="project" value="InterPro"/>
</dbReference>
<accession>A0A037ZQF8</accession>
<evidence type="ECO:0000256" key="4">
    <source>
        <dbReference type="SAM" id="MobiDB-lite"/>
    </source>
</evidence>
<keyword evidence="2" id="KW-0378">Hydrolase</keyword>
<dbReference type="AlphaFoldDB" id="A0A037ZQF8"/>
<dbReference type="Gene3D" id="1.50.10.10">
    <property type="match status" value="1"/>
</dbReference>
<comment type="similarity">
    <text evidence="1">Belongs to the glycosyl hydrolase 63 family.</text>
</comment>
<dbReference type="InterPro" id="IPR004888">
    <property type="entry name" value="Glycoside_hydrolase_63"/>
</dbReference>
<sequence length="526" mass="58267">MTTTPTHALTVWGTNQLFAFSGLDGPTDFDRGLVAQSRADGLQFRLPGPAAVSFGKVTKALFGSDWAQLETDLGTVRFAFIDTHHLLIEGPARFSFQHSERVEVAHLQSGDRLLIAPVGTLNDGLLTHDLNAEIAARQVWAKNAPVAESPLASKAIQQMKSMVYAPQGQFRHRFTTPDRWPHREAWLWDSAFHAIGYRHLDPALARHALAAVFDTQLPNGQVGISFAPHSTRTHRSQPPILAWAVREVQAVVPDDAWLAELVPGLRRYLRWFEQHRAMGTVFGWVEDDGALGSVCDESGMDNSPRFAGASVVKAVDLSCYMAQEYQAMAELDPNGGWAAKAARLETEMEQFWDAELGFYCDIDPATDRSTGVQAVTGFLPLILGQLSRTRAQSLIDALQDPARFGSALPIPSIARNQKGYSKDMWQGPVWVNMNWMIARGFARCGATDVAEDLRARTLDAMTRWHGETGSIFEYYDDDNATSPPALPRKGRNDPEVNPERPTIHQVIHDYGWSATLALDWIQRGAV</sequence>
<evidence type="ECO:0000256" key="1">
    <source>
        <dbReference type="ARBA" id="ARBA00010833"/>
    </source>
</evidence>
<comment type="caution">
    <text evidence="6">The sequence shown here is derived from an EMBL/GenBank/DDBJ whole genome shotgun (WGS) entry which is preliminary data.</text>
</comment>
<protein>
    <recommendedName>
        <fullName evidence="5">Mannosylglycerate hydrolase MGH1-like glycoside hydrolase domain-containing protein</fullName>
    </recommendedName>
</protein>
<reference evidence="6 7" key="1">
    <citation type="submission" date="2014-03" db="EMBL/GenBank/DDBJ databases">
        <title>Draft Genome Sequence of Actibacterium mucosum KCTC 23349, a Marine Alphaproteobacterium with Complex Ionic Requirements Isolated from Mediterranean Seawater at Malvarrosa Beach, Valencia, Spain.</title>
        <authorList>
            <person name="Arahal D.R."/>
            <person name="Shao Z."/>
            <person name="Lai Q."/>
            <person name="Pujalte M.J."/>
        </authorList>
    </citation>
    <scope>NUCLEOTIDE SEQUENCE [LARGE SCALE GENOMIC DNA]</scope>
    <source>
        <strain evidence="6 7">KCTC 23349</strain>
    </source>
</reference>
<dbReference type="PANTHER" id="PTHR10412">
    <property type="entry name" value="MANNOSYL-OLIGOSACCHARIDE GLUCOSIDASE"/>
    <property type="match status" value="1"/>
</dbReference>
<dbReference type="SUPFAM" id="SSF48208">
    <property type="entry name" value="Six-hairpin glycosidases"/>
    <property type="match status" value="1"/>
</dbReference>
<dbReference type="GO" id="GO:0009311">
    <property type="term" value="P:oligosaccharide metabolic process"/>
    <property type="evidence" value="ECO:0007669"/>
    <property type="project" value="InterPro"/>
</dbReference>
<evidence type="ECO:0000313" key="6">
    <source>
        <dbReference type="EMBL" id="KAJ57087.1"/>
    </source>
</evidence>
<dbReference type="InterPro" id="IPR012341">
    <property type="entry name" value="6hp_glycosidase-like_sf"/>
</dbReference>
<evidence type="ECO:0000313" key="7">
    <source>
        <dbReference type="Proteomes" id="UP000026249"/>
    </source>
</evidence>
<dbReference type="InterPro" id="IPR008928">
    <property type="entry name" value="6-hairpin_glycosidase_sf"/>
</dbReference>
<dbReference type="Proteomes" id="UP000026249">
    <property type="component" value="Unassembled WGS sequence"/>
</dbReference>
<feature type="compositionally biased region" description="Basic and acidic residues" evidence="4">
    <location>
        <begin position="490"/>
        <end position="499"/>
    </location>
</feature>
<evidence type="ECO:0000256" key="3">
    <source>
        <dbReference type="ARBA" id="ARBA00023295"/>
    </source>
</evidence>
<dbReference type="PANTHER" id="PTHR10412:SF11">
    <property type="entry name" value="MANNOSYL-OLIGOSACCHARIDE GLUCOSIDASE"/>
    <property type="match status" value="1"/>
</dbReference>
<dbReference type="GO" id="GO:0006487">
    <property type="term" value="P:protein N-linked glycosylation"/>
    <property type="evidence" value="ECO:0007669"/>
    <property type="project" value="TreeGrafter"/>
</dbReference>
<dbReference type="EMBL" id="JFKE01000001">
    <property type="protein sequence ID" value="KAJ57087.1"/>
    <property type="molecule type" value="Genomic_DNA"/>
</dbReference>
<dbReference type="Pfam" id="PF22422">
    <property type="entry name" value="MGH1-like_GH"/>
    <property type="match status" value="1"/>
</dbReference>
<feature type="domain" description="Mannosylglycerate hydrolase MGH1-like glycoside hydrolase" evidence="5">
    <location>
        <begin position="185"/>
        <end position="481"/>
    </location>
</feature>
<keyword evidence="3" id="KW-0326">Glycosidase</keyword>
<proteinExistence type="inferred from homology"/>
<dbReference type="RefSeq" id="WP_051587756.1">
    <property type="nucleotide sequence ID" value="NZ_JFKE01000001.1"/>
</dbReference>
<dbReference type="InterPro" id="IPR054491">
    <property type="entry name" value="MGH1-like_GH"/>
</dbReference>
<name>A0A037ZQF8_9RHOB</name>
<evidence type="ECO:0000256" key="2">
    <source>
        <dbReference type="ARBA" id="ARBA00022801"/>
    </source>
</evidence>
<organism evidence="6 7">
    <name type="scientific">Actibacterium mucosum KCTC 23349</name>
    <dbReference type="NCBI Taxonomy" id="1454373"/>
    <lineage>
        <taxon>Bacteria</taxon>
        <taxon>Pseudomonadati</taxon>
        <taxon>Pseudomonadota</taxon>
        <taxon>Alphaproteobacteria</taxon>
        <taxon>Rhodobacterales</taxon>
        <taxon>Roseobacteraceae</taxon>
        <taxon>Actibacterium</taxon>
    </lineage>
</organism>
<feature type="region of interest" description="Disordered" evidence="4">
    <location>
        <begin position="476"/>
        <end position="499"/>
    </location>
</feature>
<evidence type="ECO:0000259" key="5">
    <source>
        <dbReference type="Pfam" id="PF22422"/>
    </source>
</evidence>
<gene>
    <name evidence="6" type="ORF">ACMU_00930</name>
</gene>
<dbReference type="OrthoDB" id="9781878at2"/>
<keyword evidence="7" id="KW-1185">Reference proteome</keyword>
<dbReference type="STRING" id="1454373.ACMU_00930"/>